<evidence type="ECO:0000313" key="2">
    <source>
        <dbReference type="EMBL" id="KAL3383749.1"/>
    </source>
</evidence>
<accession>A0ABD2VSP8</accession>
<reference evidence="2 3" key="1">
    <citation type="journal article" date="2024" name="bioRxiv">
        <title>A reference genome for Trichogramma kaykai: A tiny desert-dwelling parasitoid wasp with competing sex-ratio distorters.</title>
        <authorList>
            <person name="Culotta J."/>
            <person name="Lindsey A.R."/>
        </authorList>
    </citation>
    <scope>NUCLEOTIDE SEQUENCE [LARGE SCALE GENOMIC DNA]</scope>
    <source>
        <strain evidence="2 3">KSX58</strain>
    </source>
</reference>
<dbReference type="AlphaFoldDB" id="A0ABD2VSP8"/>
<evidence type="ECO:0000313" key="3">
    <source>
        <dbReference type="Proteomes" id="UP001627154"/>
    </source>
</evidence>
<proteinExistence type="predicted"/>
<keyword evidence="1" id="KW-0732">Signal</keyword>
<feature type="chain" id="PRO_5044858766" description="Secreted protein" evidence="1">
    <location>
        <begin position="19"/>
        <end position="73"/>
    </location>
</feature>
<name>A0ABD2VSP8_9HYME</name>
<feature type="signal peptide" evidence="1">
    <location>
        <begin position="1"/>
        <end position="18"/>
    </location>
</feature>
<evidence type="ECO:0008006" key="4">
    <source>
        <dbReference type="Google" id="ProtNLM"/>
    </source>
</evidence>
<organism evidence="2 3">
    <name type="scientific">Trichogramma kaykai</name>
    <dbReference type="NCBI Taxonomy" id="54128"/>
    <lineage>
        <taxon>Eukaryota</taxon>
        <taxon>Metazoa</taxon>
        <taxon>Ecdysozoa</taxon>
        <taxon>Arthropoda</taxon>
        <taxon>Hexapoda</taxon>
        <taxon>Insecta</taxon>
        <taxon>Pterygota</taxon>
        <taxon>Neoptera</taxon>
        <taxon>Endopterygota</taxon>
        <taxon>Hymenoptera</taxon>
        <taxon>Apocrita</taxon>
        <taxon>Proctotrupomorpha</taxon>
        <taxon>Chalcidoidea</taxon>
        <taxon>Trichogrammatidae</taxon>
        <taxon>Trichogramma</taxon>
    </lineage>
</organism>
<comment type="caution">
    <text evidence="2">The sequence shown here is derived from an EMBL/GenBank/DDBJ whole genome shotgun (WGS) entry which is preliminary data.</text>
</comment>
<gene>
    <name evidence="2" type="ORF">TKK_020414</name>
</gene>
<protein>
    <recommendedName>
        <fullName evidence="4">Secreted protein</fullName>
    </recommendedName>
</protein>
<dbReference type="EMBL" id="JBJJXI010000182">
    <property type="protein sequence ID" value="KAL3383749.1"/>
    <property type="molecule type" value="Genomic_DNA"/>
</dbReference>
<dbReference type="Proteomes" id="UP001627154">
    <property type="component" value="Unassembled WGS sequence"/>
</dbReference>
<keyword evidence="3" id="KW-1185">Reference proteome</keyword>
<sequence length="73" mass="7700">MKAVACTLFALLFAVAYGTESCGPNEGGKNSEIVPARWLRCPARSRRGSAKATDRQRLDCASFPECGATCSSG</sequence>
<evidence type="ECO:0000256" key="1">
    <source>
        <dbReference type="SAM" id="SignalP"/>
    </source>
</evidence>